<accession>A0ABM0ME66</accession>
<feature type="domain" description="Palmitoyltransferase DHHC" evidence="9">
    <location>
        <begin position="120"/>
        <end position="239"/>
    </location>
</feature>
<keyword evidence="5 7" id="KW-0472">Membrane</keyword>
<feature type="transmembrane region" description="Helical" evidence="7">
    <location>
        <begin position="45"/>
        <end position="64"/>
    </location>
</feature>
<evidence type="ECO:0000256" key="7">
    <source>
        <dbReference type="RuleBase" id="RU079119"/>
    </source>
</evidence>
<comment type="catalytic activity">
    <reaction evidence="7">
        <text>L-cysteinyl-[protein] + hexadecanoyl-CoA = S-hexadecanoyl-L-cysteinyl-[protein] + CoA</text>
        <dbReference type="Rhea" id="RHEA:36683"/>
        <dbReference type="Rhea" id="RHEA-COMP:10131"/>
        <dbReference type="Rhea" id="RHEA-COMP:11032"/>
        <dbReference type="ChEBI" id="CHEBI:29950"/>
        <dbReference type="ChEBI" id="CHEBI:57287"/>
        <dbReference type="ChEBI" id="CHEBI:57379"/>
        <dbReference type="ChEBI" id="CHEBI:74151"/>
        <dbReference type="EC" id="2.3.1.225"/>
    </reaction>
</comment>
<dbReference type="Proteomes" id="UP000694865">
    <property type="component" value="Unplaced"/>
</dbReference>
<evidence type="ECO:0000256" key="4">
    <source>
        <dbReference type="ARBA" id="ARBA00022989"/>
    </source>
</evidence>
<feature type="transmembrane region" description="Helical" evidence="7">
    <location>
        <begin position="164"/>
        <end position="188"/>
    </location>
</feature>
<name>A0ABM0ME66_SACKO</name>
<dbReference type="PROSITE" id="PS50216">
    <property type="entry name" value="DHHC"/>
    <property type="match status" value="1"/>
</dbReference>
<evidence type="ECO:0000313" key="11">
    <source>
        <dbReference type="RefSeq" id="XP_006818307.1"/>
    </source>
</evidence>
<evidence type="ECO:0000256" key="3">
    <source>
        <dbReference type="ARBA" id="ARBA00022692"/>
    </source>
</evidence>
<dbReference type="Pfam" id="PF01529">
    <property type="entry name" value="DHHC"/>
    <property type="match status" value="1"/>
</dbReference>
<evidence type="ECO:0000256" key="5">
    <source>
        <dbReference type="ARBA" id="ARBA00023136"/>
    </source>
</evidence>
<keyword evidence="3 7" id="KW-0812">Transmembrane</keyword>
<keyword evidence="2 7" id="KW-0808">Transferase</keyword>
<protein>
    <recommendedName>
        <fullName evidence="7">Palmitoyltransferase</fullName>
        <ecNumber evidence="7">2.3.1.225</ecNumber>
    </recommendedName>
</protein>
<reference evidence="11" key="1">
    <citation type="submission" date="2025-08" db="UniProtKB">
        <authorList>
            <consortium name="RefSeq"/>
        </authorList>
    </citation>
    <scope>IDENTIFICATION</scope>
    <source>
        <tissue evidence="11">Testes</tissue>
    </source>
</reference>
<dbReference type="GeneID" id="100367468"/>
<proteinExistence type="inferred from homology"/>
<dbReference type="RefSeq" id="XP_006818307.1">
    <property type="nucleotide sequence ID" value="XM_006818244.1"/>
</dbReference>
<feature type="transmembrane region" description="Helical" evidence="7">
    <location>
        <begin position="12"/>
        <end position="39"/>
    </location>
</feature>
<comment type="subcellular location">
    <subcellularLocation>
        <location evidence="1">Membrane</location>
        <topology evidence="1">Multi-pass membrane protein</topology>
    </subcellularLocation>
</comment>
<organism evidence="10 11">
    <name type="scientific">Saccoglossus kowalevskii</name>
    <name type="common">Acorn worm</name>
    <dbReference type="NCBI Taxonomy" id="10224"/>
    <lineage>
        <taxon>Eukaryota</taxon>
        <taxon>Metazoa</taxon>
        <taxon>Hemichordata</taxon>
        <taxon>Enteropneusta</taxon>
        <taxon>Harrimaniidae</taxon>
        <taxon>Saccoglossus</taxon>
    </lineage>
</organism>
<evidence type="ECO:0000313" key="10">
    <source>
        <dbReference type="Proteomes" id="UP000694865"/>
    </source>
</evidence>
<keyword evidence="6 7" id="KW-0012">Acyltransferase</keyword>
<sequence>MGILRACARVFKWLPVVFITAIIAWSYYAYVIQLCIFTVDNILEKVVYMVFYHLFLFLFLWAYYKTIWVSIATIPKEFYLTDADIDRLENEERGDRQDAILKQIAKNLPVSTRTLAGGIRYCDICRAIKPDRCHHCSVCETCVLKMDHHCPWVNNCVGFSNYKFFILFLMYGLLYCLYVAATVLQYFIEFWSNTLGSTPGKFHILFLFFAAAMFALSLISLFGYHCYLVSVNKTTLESFRTPVFSSGPDKDGFSMNTKLENIKQVFGEDIKQWWMPVFASYGDGRCFPTRTESEDSDHLLAERQRWAEEGMESDTTNTEDNIKIDICNSGRSAHYATSEQQCPQPSLEPNGLTAVTIDPEAGYDNKSNSIDHHHM</sequence>
<evidence type="ECO:0000256" key="2">
    <source>
        <dbReference type="ARBA" id="ARBA00022679"/>
    </source>
</evidence>
<dbReference type="InterPro" id="IPR039859">
    <property type="entry name" value="PFA4/ZDH16/20/ERF2-like"/>
</dbReference>
<keyword evidence="4 7" id="KW-1133">Transmembrane helix</keyword>
<dbReference type="InterPro" id="IPR001594">
    <property type="entry name" value="Palmitoyltrfase_DHHC"/>
</dbReference>
<comment type="domain">
    <text evidence="7">The DHHC domain is required for palmitoyltransferase activity.</text>
</comment>
<evidence type="ECO:0000256" key="1">
    <source>
        <dbReference type="ARBA" id="ARBA00004141"/>
    </source>
</evidence>
<gene>
    <name evidence="11" type="primary">LOC100367468</name>
</gene>
<feature type="region of interest" description="Disordered" evidence="8">
    <location>
        <begin position="337"/>
        <end position="375"/>
    </location>
</feature>
<evidence type="ECO:0000259" key="9">
    <source>
        <dbReference type="Pfam" id="PF01529"/>
    </source>
</evidence>
<dbReference type="EC" id="2.3.1.225" evidence="7"/>
<comment type="similarity">
    <text evidence="7">Belongs to the DHHC palmitoyltransferase family.</text>
</comment>
<dbReference type="PANTHER" id="PTHR12246">
    <property type="entry name" value="PALMITOYLTRANSFERASE ZDHHC16"/>
    <property type="match status" value="1"/>
</dbReference>
<feature type="transmembrane region" description="Helical" evidence="7">
    <location>
        <begin position="200"/>
        <end position="224"/>
    </location>
</feature>
<keyword evidence="10" id="KW-1185">Reference proteome</keyword>
<evidence type="ECO:0000256" key="8">
    <source>
        <dbReference type="SAM" id="MobiDB-lite"/>
    </source>
</evidence>
<evidence type="ECO:0000256" key="6">
    <source>
        <dbReference type="ARBA" id="ARBA00023315"/>
    </source>
</evidence>